<dbReference type="Proteomes" id="UP001152561">
    <property type="component" value="Unassembled WGS sequence"/>
</dbReference>
<feature type="coiled-coil region" evidence="1">
    <location>
        <begin position="14"/>
        <end position="41"/>
    </location>
</feature>
<evidence type="ECO:0000256" key="1">
    <source>
        <dbReference type="SAM" id="Coils"/>
    </source>
</evidence>
<organism evidence="2 3">
    <name type="scientific">Anisodus acutangulus</name>
    <dbReference type="NCBI Taxonomy" id="402998"/>
    <lineage>
        <taxon>Eukaryota</taxon>
        <taxon>Viridiplantae</taxon>
        <taxon>Streptophyta</taxon>
        <taxon>Embryophyta</taxon>
        <taxon>Tracheophyta</taxon>
        <taxon>Spermatophyta</taxon>
        <taxon>Magnoliopsida</taxon>
        <taxon>eudicotyledons</taxon>
        <taxon>Gunneridae</taxon>
        <taxon>Pentapetalae</taxon>
        <taxon>asterids</taxon>
        <taxon>lamiids</taxon>
        <taxon>Solanales</taxon>
        <taxon>Solanaceae</taxon>
        <taxon>Solanoideae</taxon>
        <taxon>Hyoscyameae</taxon>
        <taxon>Anisodus</taxon>
    </lineage>
</organism>
<protein>
    <submittedName>
        <fullName evidence="2">Uncharacterized protein</fullName>
    </submittedName>
</protein>
<reference evidence="3" key="1">
    <citation type="journal article" date="2023" name="Proc. Natl. Acad. Sci. U.S.A.">
        <title>Genomic and structural basis for evolution of tropane alkaloid biosynthesis.</title>
        <authorList>
            <person name="Wanga Y.-J."/>
            <person name="Taina T."/>
            <person name="Yua J.-Y."/>
            <person name="Lia J."/>
            <person name="Xua B."/>
            <person name="Chenc J."/>
            <person name="D'Auriad J.C."/>
            <person name="Huanga J.-P."/>
            <person name="Huanga S.-X."/>
        </authorList>
    </citation>
    <scope>NUCLEOTIDE SEQUENCE [LARGE SCALE GENOMIC DNA]</scope>
    <source>
        <strain evidence="3">cv. KIB-2019</strain>
    </source>
</reference>
<keyword evidence="3" id="KW-1185">Reference proteome</keyword>
<keyword evidence="1" id="KW-0175">Coiled coil</keyword>
<sequence>MADKMRLEAKVVDYAKVVSELEAAKVKIEQLKKKVRSEDDHSKEHILALQELVMKLHDQEMKTVETESDVQLKLRKLKDLENQADELKKSNQSLRKENSDLAQIRICSDHCFFCLGG</sequence>
<evidence type="ECO:0000313" key="2">
    <source>
        <dbReference type="EMBL" id="KAJ8553299.1"/>
    </source>
</evidence>
<dbReference type="AlphaFoldDB" id="A0A9Q1RF83"/>
<dbReference type="EMBL" id="JAJAGQ010000009">
    <property type="protein sequence ID" value="KAJ8553299.1"/>
    <property type="molecule type" value="Genomic_DNA"/>
</dbReference>
<proteinExistence type="predicted"/>
<name>A0A9Q1RF83_9SOLA</name>
<evidence type="ECO:0000313" key="3">
    <source>
        <dbReference type="Proteomes" id="UP001152561"/>
    </source>
</evidence>
<feature type="coiled-coil region" evidence="1">
    <location>
        <begin position="70"/>
        <end position="104"/>
    </location>
</feature>
<gene>
    <name evidence="2" type="ORF">K7X08_023977</name>
</gene>
<accession>A0A9Q1RF83</accession>
<comment type="caution">
    <text evidence="2">The sequence shown here is derived from an EMBL/GenBank/DDBJ whole genome shotgun (WGS) entry which is preliminary data.</text>
</comment>
<dbReference type="OrthoDB" id="1870283at2759"/>